<dbReference type="InterPro" id="IPR013780">
    <property type="entry name" value="Glyco_hydro_b"/>
</dbReference>
<sequence>MKRIYILIVFLSYTISLLAIGQKDKFVGGTSAVYLGAEYRKHVFFEEMLANKSIVSLEQFYRVGGENVPVTPTKCKIQYTADSLYVLFSCYEDNMDFPSKLHEKWFSLLGSPVEQDASFPDKVDLFISPSLKTSSYYQFTATLKGEYFGCKFNAPQVLQDADGLIPQRKYEKINDFKVQIIKQKDYWYAFLSIPWETIEGKPNGCFGLTPVRTRWRNSEVSSPVAMDYSDRPVATDLFIETHLGGTPQIRVYDKILCKLPSGNYRWQRPARVVYPSEKTKREILNLQKTLSQKTTEKNLLQRLFLLQSWVDLMSLEGFNFGSTRGSLPLQDMYVYLTRKKVNRLLMEEKYPNVCEIVDDYLAQLDSVSTKWYADGSIGNIKSDSWKSLEEVESVENQKEATLLKCKVDDRVVNLYLSFPQTGGVRLHADRKGFFSPDHAASVSFHEESAGKYISEQANFKIKMTQKPFKLSFYDSSDKLKLEISKIAFKYSQAGKIDAVDCRIKVTPDEVIYGFGEKFDKFNQKGGVLTLWGMDDWLGLTTGLQNQSYKPIPVFHSTKGYTMFLNSSYRLRADIGNSNPGELRLSQHGDILDYYFWVDAPEQALQSYTNLTGKPILPPKWAFEPWMGRTGRGWRAPGDPVKEKKRVIEQFEKLDIPHSAIYAEGVGAERPDMHTYVNARNIKPLSWYYSAIDQKTQQRLMPDVDVKDLPILNVDNPAKLASRDISYVDFTHPNALEMARRWWKLRLDLGIAGSMVDFGDRVPEDVTFYNGKKGDEMHNFYSYDYHRTYAEVFRERRGNDFILFGRSAAPGTQKWVAQFSGDVRANLRGLEGCLNGLLNLSACGFSIWGSDLGGFRAWAEPNVYIRWTQFACFSPLMRSHGRVPKEPWEYGDKAVVNYKYYAWVRENLLDYIYHSATQSHLSGIPMVRAMAVAFPEELSVVNIPDQYMFGKDLMVCPVITDKNKRKITFPVGKWTDLWTGKTIQGPFYSEIDVPIEKIPVYIREGAIFPVRLSSNFKFGESLTRNKVNAFIISLTYKIDKEVFKGEHGVEVSMKKEDDSYRIVMEQALDFRYLIVYGSQITDVKIDGKSLPLLEEKDLTSFPLGWFRDNENNRIVVRTPCGVSKEVILNK</sequence>
<protein>
    <recommendedName>
        <fullName evidence="7">Glycoside hydrolase family 31 N-terminal domain-containing protein</fullName>
    </recommendedName>
</protein>
<comment type="similarity">
    <text evidence="1">Belongs to the glycosyl hydrolase 31 family.</text>
</comment>
<dbReference type="Pfam" id="PF13802">
    <property type="entry name" value="Gal_mutarotas_2"/>
    <property type="match status" value="1"/>
</dbReference>
<name>A0A7K1HB46_9BACT</name>
<comment type="caution">
    <text evidence="5">The sequence shown here is derived from an EMBL/GenBank/DDBJ whole genome shotgun (WGS) entry which is preliminary data.</text>
</comment>
<dbReference type="Gene3D" id="3.20.20.80">
    <property type="entry name" value="Glycosidases"/>
    <property type="match status" value="1"/>
</dbReference>
<evidence type="ECO:0000313" key="6">
    <source>
        <dbReference type="Proteomes" id="UP000437446"/>
    </source>
</evidence>
<gene>
    <name evidence="5" type="ORF">GMD66_01090</name>
</gene>
<dbReference type="AlphaFoldDB" id="A0A7K1HB46"/>
<proteinExistence type="inferred from homology"/>
<accession>A0A7K1HB46</accession>
<dbReference type="GO" id="GO:0004553">
    <property type="term" value="F:hydrolase activity, hydrolyzing O-glycosyl compounds"/>
    <property type="evidence" value="ECO:0007669"/>
    <property type="project" value="InterPro"/>
</dbReference>
<dbReference type="Proteomes" id="UP000437446">
    <property type="component" value="Unassembled WGS sequence"/>
</dbReference>
<evidence type="ECO:0000259" key="4">
    <source>
        <dbReference type="Pfam" id="PF21365"/>
    </source>
</evidence>
<dbReference type="SUPFAM" id="SSF51011">
    <property type="entry name" value="Glycosyl hydrolase domain"/>
    <property type="match status" value="1"/>
</dbReference>
<dbReference type="SUPFAM" id="SSF51445">
    <property type="entry name" value="(Trans)glycosidases"/>
    <property type="match status" value="1"/>
</dbReference>
<feature type="domain" description="Glycoside hydrolase family 31 TIM barrel" evidence="2">
    <location>
        <begin position="614"/>
        <end position="913"/>
    </location>
</feature>
<evidence type="ECO:0000313" key="5">
    <source>
        <dbReference type="EMBL" id="MTU27831.1"/>
    </source>
</evidence>
<dbReference type="Gene3D" id="2.60.40.1180">
    <property type="entry name" value="Golgi alpha-mannosidase II"/>
    <property type="match status" value="2"/>
</dbReference>
<organism evidence="5 6">
    <name type="scientific">Parabacteroides merdae</name>
    <dbReference type="NCBI Taxonomy" id="46503"/>
    <lineage>
        <taxon>Bacteria</taxon>
        <taxon>Pseudomonadati</taxon>
        <taxon>Bacteroidota</taxon>
        <taxon>Bacteroidia</taxon>
        <taxon>Bacteroidales</taxon>
        <taxon>Tannerellaceae</taxon>
        <taxon>Parabacteroides</taxon>
    </lineage>
</organism>
<dbReference type="InterPro" id="IPR048395">
    <property type="entry name" value="Glyco_hydro_31_C"/>
</dbReference>
<dbReference type="Pfam" id="PF21365">
    <property type="entry name" value="Glyco_hydro_31_3rd"/>
    <property type="match status" value="1"/>
</dbReference>
<evidence type="ECO:0000259" key="2">
    <source>
        <dbReference type="Pfam" id="PF01055"/>
    </source>
</evidence>
<dbReference type="Gene3D" id="2.60.40.1760">
    <property type="entry name" value="glycosyl hydrolase (family 31)"/>
    <property type="match status" value="1"/>
</dbReference>
<dbReference type="PANTHER" id="PTHR43863">
    <property type="entry name" value="HYDROLASE, PUTATIVE (AFU_ORTHOLOGUE AFUA_1G03140)-RELATED"/>
    <property type="match status" value="1"/>
</dbReference>
<dbReference type="InterPro" id="IPR011013">
    <property type="entry name" value="Gal_mutarotase_sf_dom"/>
</dbReference>
<dbReference type="InterPro" id="IPR025887">
    <property type="entry name" value="Glyco_hydro_31_N_dom"/>
</dbReference>
<reference evidence="5 6" key="1">
    <citation type="journal article" date="2019" name="Nat. Med.">
        <title>A library of human gut bacterial isolates paired with longitudinal multiomics data enables mechanistic microbiome research.</title>
        <authorList>
            <person name="Poyet M."/>
            <person name="Groussin M."/>
            <person name="Gibbons S.M."/>
            <person name="Avila-Pacheco J."/>
            <person name="Jiang X."/>
            <person name="Kearney S.M."/>
            <person name="Perrotta A.R."/>
            <person name="Berdy B."/>
            <person name="Zhao S."/>
            <person name="Lieberman T.D."/>
            <person name="Swanson P.K."/>
            <person name="Smith M."/>
            <person name="Roesemann S."/>
            <person name="Alexander J.E."/>
            <person name="Rich S.A."/>
            <person name="Livny J."/>
            <person name="Vlamakis H."/>
            <person name="Clish C."/>
            <person name="Bullock K."/>
            <person name="Deik A."/>
            <person name="Scott J."/>
            <person name="Pierce K.A."/>
            <person name="Xavier R.J."/>
            <person name="Alm E.J."/>
        </authorList>
    </citation>
    <scope>NUCLEOTIDE SEQUENCE [LARGE SCALE GENOMIC DNA]</scope>
    <source>
        <strain evidence="5 6">BIOML-A25</strain>
    </source>
</reference>
<dbReference type="SUPFAM" id="SSF74650">
    <property type="entry name" value="Galactose mutarotase-like"/>
    <property type="match status" value="1"/>
</dbReference>
<evidence type="ECO:0000256" key="1">
    <source>
        <dbReference type="ARBA" id="ARBA00007806"/>
    </source>
</evidence>
<feature type="domain" description="Glycosyl hydrolase family 31 C-terminal" evidence="4">
    <location>
        <begin position="922"/>
        <end position="1006"/>
    </location>
</feature>
<evidence type="ECO:0000259" key="3">
    <source>
        <dbReference type="Pfam" id="PF13802"/>
    </source>
</evidence>
<dbReference type="CDD" id="cd14752">
    <property type="entry name" value="GH31_N"/>
    <property type="match status" value="1"/>
</dbReference>
<dbReference type="InterPro" id="IPR000322">
    <property type="entry name" value="Glyco_hydro_31_TIM"/>
</dbReference>
<dbReference type="GO" id="GO:0005975">
    <property type="term" value="P:carbohydrate metabolic process"/>
    <property type="evidence" value="ECO:0007669"/>
    <property type="project" value="InterPro"/>
</dbReference>
<dbReference type="InterPro" id="IPR017853">
    <property type="entry name" value="GH"/>
</dbReference>
<dbReference type="Pfam" id="PF01055">
    <property type="entry name" value="Glyco_hydro_31_2nd"/>
    <property type="match status" value="1"/>
</dbReference>
<dbReference type="PANTHER" id="PTHR43863:SF2">
    <property type="entry name" value="MALTASE-GLUCOAMYLASE"/>
    <property type="match status" value="1"/>
</dbReference>
<dbReference type="EMBL" id="WNCR01000001">
    <property type="protein sequence ID" value="MTU27831.1"/>
    <property type="molecule type" value="Genomic_DNA"/>
</dbReference>
<dbReference type="Gene3D" id="2.60.40.1190">
    <property type="match status" value="1"/>
</dbReference>
<dbReference type="GO" id="GO:0030246">
    <property type="term" value="F:carbohydrate binding"/>
    <property type="evidence" value="ECO:0007669"/>
    <property type="project" value="InterPro"/>
</dbReference>
<dbReference type="RefSeq" id="WP_129942854.1">
    <property type="nucleotide sequence ID" value="NZ_RCYQ01000001.1"/>
</dbReference>
<evidence type="ECO:0008006" key="7">
    <source>
        <dbReference type="Google" id="ProtNLM"/>
    </source>
</evidence>
<feature type="domain" description="Glycoside hydrolase family 31 N-terminal" evidence="3">
    <location>
        <begin position="437"/>
        <end position="571"/>
    </location>
</feature>
<dbReference type="InterPro" id="IPR051816">
    <property type="entry name" value="Glycosyl_Hydrolase_31"/>
</dbReference>
<dbReference type="SUPFAM" id="SSF49344">
    <property type="entry name" value="CBD9-like"/>
    <property type="match status" value="1"/>
</dbReference>